<evidence type="ECO:0000313" key="1">
    <source>
        <dbReference type="EMBL" id="BAE88939.1"/>
    </source>
</evidence>
<organism evidence="1">
    <name type="scientific">Macaca fascicularis</name>
    <name type="common">Crab-eating macaque</name>
    <name type="synonym">Cynomolgus monkey</name>
    <dbReference type="NCBI Taxonomy" id="9541"/>
    <lineage>
        <taxon>Eukaryota</taxon>
        <taxon>Metazoa</taxon>
        <taxon>Chordata</taxon>
        <taxon>Craniata</taxon>
        <taxon>Vertebrata</taxon>
        <taxon>Euteleostomi</taxon>
        <taxon>Mammalia</taxon>
        <taxon>Eutheria</taxon>
        <taxon>Euarchontoglires</taxon>
        <taxon>Primates</taxon>
        <taxon>Haplorrhini</taxon>
        <taxon>Catarrhini</taxon>
        <taxon>Cercopithecidae</taxon>
        <taxon>Cercopithecinae</taxon>
        <taxon>Macaca</taxon>
    </lineage>
</organism>
<dbReference type="EMBL" id="AB171876">
    <property type="protein sequence ID" value="BAE88939.1"/>
    <property type="molecule type" value="mRNA"/>
</dbReference>
<protein>
    <submittedName>
        <fullName evidence="1">Macaca fascicularis brain cDNA clone: QbsB-10389, similar to human UDP-glucose pyrophosphorylase 2 (UGP2), mRNA, RefSeq: NM_006759.2</fullName>
    </submittedName>
</protein>
<reference evidence="1" key="1">
    <citation type="journal article" date="2007" name="PLoS Biol.">
        <title>Rate of evolution in brain-expressed genes in humans and other primates.</title>
        <authorList>
            <person name="Wang H.-Y."/>
            <person name="Chien H.-C."/>
            <person name="Osada N."/>
            <person name="Hashimoto K."/>
            <person name="Sugano S."/>
            <person name="Gojobori T."/>
            <person name="Chou C.-K."/>
            <person name="Tsai S.-F."/>
            <person name="Wu C.-I."/>
            <person name="Shen C.-K.J."/>
        </authorList>
    </citation>
    <scope>NUCLEOTIDE SEQUENCE</scope>
</reference>
<dbReference type="AlphaFoldDB" id="I7GB45"/>
<proteinExistence type="evidence at transcript level"/>
<sequence>MSLSTLKKTWMDFGSYFIDFCKKRGLLWIGEKSRDPLKIRFNPMKR</sequence>
<accession>I7GB45</accession>
<name>I7GB45_MACFA</name>